<reference evidence="2" key="1">
    <citation type="submission" date="2023-07" db="EMBL/GenBank/DDBJ databases">
        <title>30 novel species of actinomycetes from the DSMZ collection.</title>
        <authorList>
            <person name="Nouioui I."/>
        </authorList>
    </citation>
    <scope>NUCLEOTIDE SEQUENCE [LARGE SCALE GENOMIC DNA]</scope>
    <source>
        <strain evidence="2">DSM 41886</strain>
    </source>
</reference>
<dbReference type="Proteomes" id="UP001183615">
    <property type="component" value="Unassembled WGS sequence"/>
</dbReference>
<accession>A0ABU2SDV2</accession>
<protein>
    <submittedName>
        <fullName evidence="1">Uncharacterized protein</fullName>
    </submittedName>
</protein>
<gene>
    <name evidence="1" type="ORF">RM779_31800</name>
</gene>
<organism evidence="1 2">
    <name type="scientific">Streptomyces johnsoniae</name>
    <dbReference type="NCBI Taxonomy" id="3075532"/>
    <lineage>
        <taxon>Bacteria</taxon>
        <taxon>Bacillati</taxon>
        <taxon>Actinomycetota</taxon>
        <taxon>Actinomycetes</taxon>
        <taxon>Kitasatosporales</taxon>
        <taxon>Streptomycetaceae</taxon>
        <taxon>Streptomyces</taxon>
    </lineage>
</organism>
<dbReference type="RefSeq" id="WP_311621263.1">
    <property type="nucleotide sequence ID" value="NZ_JAVREV010000026.1"/>
</dbReference>
<comment type="caution">
    <text evidence="1">The sequence shown here is derived from an EMBL/GenBank/DDBJ whole genome shotgun (WGS) entry which is preliminary data.</text>
</comment>
<evidence type="ECO:0000313" key="2">
    <source>
        <dbReference type="Proteomes" id="UP001183615"/>
    </source>
</evidence>
<keyword evidence="2" id="KW-1185">Reference proteome</keyword>
<proteinExistence type="predicted"/>
<evidence type="ECO:0000313" key="1">
    <source>
        <dbReference type="EMBL" id="MDT0447145.1"/>
    </source>
</evidence>
<dbReference type="EMBL" id="JAVREV010000026">
    <property type="protein sequence ID" value="MDT0447145.1"/>
    <property type="molecule type" value="Genomic_DNA"/>
</dbReference>
<sequence>MLRLCATEIVLGKTDGTVRPAVTYDLGGGHPAVREKDGLVHLEIADHHGTAHLSIDTYPAAPHTFRRPARRTARCLAG</sequence>
<name>A0ABU2SDV2_9ACTN</name>